<evidence type="ECO:0000256" key="4">
    <source>
        <dbReference type="ARBA" id="ARBA00022741"/>
    </source>
</evidence>
<dbReference type="GO" id="GO:0005829">
    <property type="term" value="C:cytosol"/>
    <property type="evidence" value="ECO:0007669"/>
    <property type="project" value="TreeGrafter"/>
</dbReference>
<evidence type="ECO:0000259" key="11">
    <source>
        <dbReference type="PROSITE" id="PS51278"/>
    </source>
</evidence>
<reference evidence="12 13" key="1">
    <citation type="journal article" date="2016" name="Nat. Commun.">
        <title>Thousands of microbial genomes shed light on interconnected biogeochemical processes in an aquifer system.</title>
        <authorList>
            <person name="Anantharaman K."/>
            <person name="Brown C.T."/>
            <person name="Hug L.A."/>
            <person name="Sharon I."/>
            <person name="Castelle C.J."/>
            <person name="Probst A.J."/>
            <person name="Thomas B.C."/>
            <person name="Singh A."/>
            <person name="Wilkins M.J."/>
            <person name="Karaoz U."/>
            <person name="Brodie E.L."/>
            <person name="Williams K.H."/>
            <person name="Hubbard S.S."/>
            <person name="Banfield J.F."/>
        </authorList>
    </citation>
    <scope>NUCLEOTIDE SEQUENCE [LARGE SCALE GENOMIC DNA]</scope>
</reference>
<comment type="catalytic activity">
    <reaction evidence="7">
        <text>L-aspartate + L-glutamine + ATP + H2O = L-asparagine + L-glutamate + AMP + diphosphate + H(+)</text>
        <dbReference type="Rhea" id="RHEA:12228"/>
        <dbReference type="ChEBI" id="CHEBI:15377"/>
        <dbReference type="ChEBI" id="CHEBI:15378"/>
        <dbReference type="ChEBI" id="CHEBI:29985"/>
        <dbReference type="ChEBI" id="CHEBI:29991"/>
        <dbReference type="ChEBI" id="CHEBI:30616"/>
        <dbReference type="ChEBI" id="CHEBI:33019"/>
        <dbReference type="ChEBI" id="CHEBI:58048"/>
        <dbReference type="ChEBI" id="CHEBI:58359"/>
        <dbReference type="ChEBI" id="CHEBI:456215"/>
        <dbReference type="EC" id="6.3.5.4"/>
    </reaction>
</comment>
<evidence type="ECO:0000256" key="7">
    <source>
        <dbReference type="ARBA" id="ARBA00048741"/>
    </source>
</evidence>
<evidence type="ECO:0000256" key="10">
    <source>
        <dbReference type="PIRSR" id="PIRSR001589-3"/>
    </source>
</evidence>
<feature type="site" description="Important for beta-aspartyl-AMP intermediate formation" evidence="10">
    <location>
        <position position="368"/>
    </location>
</feature>
<evidence type="ECO:0000313" key="12">
    <source>
        <dbReference type="EMBL" id="OGZ33173.1"/>
    </source>
</evidence>
<dbReference type="Gene3D" id="3.60.20.10">
    <property type="entry name" value="Glutamine Phosphoribosylpyrophosphate, subunit 1, domain 1"/>
    <property type="match status" value="1"/>
</dbReference>
<keyword evidence="5 9" id="KW-0067">ATP-binding</keyword>
<keyword evidence="6 8" id="KW-0315">Glutamine amidotransferase</keyword>
<comment type="similarity">
    <text evidence="2">Belongs to the asparagine synthetase family.</text>
</comment>
<evidence type="ECO:0000256" key="3">
    <source>
        <dbReference type="ARBA" id="ARBA00012737"/>
    </source>
</evidence>
<dbReference type="AlphaFoldDB" id="A0A1G2F5B9"/>
<evidence type="ECO:0000256" key="1">
    <source>
        <dbReference type="ARBA" id="ARBA00005187"/>
    </source>
</evidence>
<name>A0A1G2F5B9_9BACT</name>
<dbReference type="SUPFAM" id="SSF52402">
    <property type="entry name" value="Adenine nucleotide alpha hydrolases-like"/>
    <property type="match status" value="1"/>
</dbReference>
<dbReference type="NCBIfam" id="TIGR01536">
    <property type="entry name" value="asn_synth_AEB"/>
    <property type="match status" value="1"/>
</dbReference>
<dbReference type="SUPFAM" id="SSF56235">
    <property type="entry name" value="N-terminal nucleophile aminohydrolases (Ntn hydrolases)"/>
    <property type="match status" value="1"/>
</dbReference>
<dbReference type="PANTHER" id="PTHR43284:SF1">
    <property type="entry name" value="ASPARAGINE SYNTHETASE"/>
    <property type="match status" value="1"/>
</dbReference>
<dbReference type="Pfam" id="PF13537">
    <property type="entry name" value="GATase_7"/>
    <property type="match status" value="1"/>
</dbReference>
<dbReference type="InterPro" id="IPR014729">
    <property type="entry name" value="Rossmann-like_a/b/a_fold"/>
</dbReference>
<organism evidence="12 13">
    <name type="scientific">Candidatus Portnoybacteria bacterium RBG_13_40_8</name>
    <dbReference type="NCBI Taxonomy" id="1801990"/>
    <lineage>
        <taxon>Bacteria</taxon>
        <taxon>Candidatus Portnoyibacteriota</taxon>
    </lineage>
</organism>
<dbReference type="Gene3D" id="3.40.50.620">
    <property type="entry name" value="HUPs"/>
    <property type="match status" value="1"/>
</dbReference>
<feature type="binding site" evidence="9">
    <location>
        <position position="102"/>
    </location>
    <ligand>
        <name>L-glutamine</name>
        <dbReference type="ChEBI" id="CHEBI:58359"/>
    </ligand>
</feature>
<dbReference type="GO" id="GO:0006529">
    <property type="term" value="P:asparagine biosynthetic process"/>
    <property type="evidence" value="ECO:0007669"/>
    <property type="project" value="UniProtKB-KW"/>
</dbReference>
<dbReference type="Pfam" id="PF00733">
    <property type="entry name" value="Asn_synthase"/>
    <property type="match status" value="1"/>
</dbReference>
<dbReference type="CDD" id="cd00712">
    <property type="entry name" value="AsnB"/>
    <property type="match status" value="1"/>
</dbReference>
<dbReference type="PANTHER" id="PTHR43284">
    <property type="entry name" value="ASPARAGINE SYNTHETASE (GLUTAMINE-HYDROLYZING)"/>
    <property type="match status" value="1"/>
</dbReference>
<keyword evidence="4 9" id="KW-0547">Nucleotide-binding</keyword>
<evidence type="ECO:0000256" key="5">
    <source>
        <dbReference type="ARBA" id="ARBA00022840"/>
    </source>
</evidence>
<dbReference type="GO" id="GO:0004066">
    <property type="term" value="F:asparagine synthase (glutamine-hydrolyzing) activity"/>
    <property type="evidence" value="ECO:0007669"/>
    <property type="project" value="UniProtKB-EC"/>
</dbReference>
<evidence type="ECO:0000256" key="9">
    <source>
        <dbReference type="PIRSR" id="PIRSR001589-2"/>
    </source>
</evidence>
<dbReference type="GO" id="GO:0005524">
    <property type="term" value="F:ATP binding"/>
    <property type="evidence" value="ECO:0007669"/>
    <property type="project" value="UniProtKB-KW"/>
</dbReference>
<dbReference type="Proteomes" id="UP000177810">
    <property type="component" value="Unassembled WGS sequence"/>
</dbReference>
<proteinExistence type="inferred from homology"/>
<dbReference type="InterPro" id="IPR001962">
    <property type="entry name" value="Asn_synthase"/>
</dbReference>
<dbReference type="InterPro" id="IPR006426">
    <property type="entry name" value="Asn_synth_AEB"/>
</dbReference>
<feature type="domain" description="Glutamine amidotransferase type-2" evidence="11">
    <location>
        <begin position="2"/>
        <end position="214"/>
    </location>
</feature>
<dbReference type="CDD" id="cd01991">
    <property type="entry name" value="Asn_synthase_B_C"/>
    <property type="match status" value="1"/>
</dbReference>
<dbReference type="InterPro" id="IPR033738">
    <property type="entry name" value="AsnB_N"/>
</dbReference>
<protein>
    <recommendedName>
        <fullName evidence="3">asparagine synthase (glutamine-hydrolyzing)</fullName>
        <ecNumber evidence="3">6.3.5.4</ecNumber>
    </recommendedName>
</protein>
<evidence type="ECO:0000256" key="8">
    <source>
        <dbReference type="PIRSR" id="PIRSR001589-1"/>
    </source>
</evidence>
<gene>
    <name evidence="12" type="ORF">A2V69_01435</name>
</gene>
<sequence>MCGINGFSALGGSASGRNKELIERMNKKIQHRGPDDEGFYLDNYISLGHRRLSIIDLSEKGRQPMFNEDKSLVLIFNGEIYNFQELRKELENKGHKFCSKSDSEVILHLYEEHKEDCPKFLNGIFAFAVWDKRKKELFLARDRIGVKPLYYYFKDNKFIFSSEIKAILEHDIKREIDLEAFNHYFRLMYVPAPLTMFKGIYKLPQAHYLRLRGEQIEINRYWNIQDFKEINSKQEIIDKIQDLMRKSVQGQLLSDRPVGVFLSGGIDSTSVLGIVKELTQGKIKTFSVGFDIEDPNNKFNADLKIARETSKFYNTEHHELIIKSEDILNNLEKVIYYLDEPIAEPTQTATFLLSEMAKKEVAVVLGGDGGDELFGGYKRYYYSYFLDKYKFIRFFPFLKTKVYFKFMSQKEKEVGKILNKGINNKKITQQYFKRNYFKNSKSKYTNQFMLTDLKTWLADESLMRSDKMAMANGLEERVPILDHQLVELSVKIPSRYKMLNKDQGKAIFIEAMKKYLPEHVLRSERKKVWMTPASQWLRGNLNQKAREILSSDYFLENKKYFNFDGVQKMFNDHIEKRKYNLNLIWALITFQIWSKNTHR</sequence>
<keyword evidence="8" id="KW-0061">Asparagine biosynthesis</keyword>
<evidence type="ECO:0000313" key="13">
    <source>
        <dbReference type="Proteomes" id="UP000177810"/>
    </source>
</evidence>
<dbReference type="InterPro" id="IPR029055">
    <property type="entry name" value="Ntn_hydrolases_N"/>
</dbReference>
<dbReference type="PIRSF" id="PIRSF001589">
    <property type="entry name" value="Asn_synthetase_glu-h"/>
    <property type="match status" value="1"/>
</dbReference>
<dbReference type="EC" id="6.3.5.4" evidence="3"/>
<feature type="binding site" evidence="9">
    <location>
        <position position="288"/>
    </location>
    <ligand>
        <name>ATP</name>
        <dbReference type="ChEBI" id="CHEBI:30616"/>
    </ligand>
</feature>
<comment type="caution">
    <text evidence="12">The sequence shown here is derived from an EMBL/GenBank/DDBJ whole genome shotgun (WGS) entry which is preliminary data.</text>
</comment>
<dbReference type="EMBL" id="MHMT01000003">
    <property type="protein sequence ID" value="OGZ33173.1"/>
    <property type="molecule type" value="Genomic_DNA"/>
</dbReference>
<dbReference type="PROSITE" id="PS51278">
    <property type="entry name" value="GATASE_TYPE_2"/>
    <property type="match status" value="1"/>
</dbReference>
<evidence type="ECO:0000256" key="2">
    <source>
        <dbReference type="ARBA" id="ARBA00005752"/>
    </source>
</evidence>
<dbReference type="InterPro" id="IPR017932">
    <property type="entry name" value="GATase_2_dom"/>
</dbReference>
<dbReference type="STRING" id="1801990.A2V69_01435"/>
<dbReference type="InterPro" id="IPR051786">
    <property type="entry name" value="ASN_synthetase/amidase"/>
</dbReference>
<comment type="pathway">
    <text evidence="1">Amino-acid biosynthesis; L-asparagine biosynthesis; L-asparagine from L-aspartate (L-Gln route): step 1/1.</text>
</comment>
<keyword evidence="8" id="KW-0028">Amino-acid biosynthesis</keyword>
<feature type="active site" description="For GATase activity" evidence="8">
    <location>
        <position position="2"/>
    </location>
</feature>
<accession>A0A1G2F5B9</accession>
<evidence type="ECO:0000256" key="6">
    <source>
        <dbReference type="ARBA" id="ARBA00022962"/>
    </source>
</evidence>